<evidence type="ECO:0000313" key="6">
    <source>
        <dbReference type="Proteomes" id="UP000318416"/>
    </source>
</evidence>
<dbReference type="InterPro" id="IPR016181">
    <property type="entry name" value="Acyl_CoA_acyltransferase"/>
</dbReference>
<proteinExistence type="inferred from homology"/>
<accession>A0A561EXX2</accession>
<comment type="catalytic activity">
    <reaction evidence="4">
        <text>N-terminal L-arginyl-[protein] + L-leucyl-tRNA(Leu) = N-terminal L-leucyl-L-arginyl-[protein] + tRNA(Leu) + H(+)</text>
        <dbReference type="Rhea" id="RHEA:50416"/>
        <dbReference type="Rhea" id="RHEA-COMP:9613"/>
        <dbReference type="Rhea" id="RHEA-COMP:9622"/>
        <dbReference type="Rhea" id="RHEA-COMP:12672"/>
        <dbReference type="Rhea" id="RHEA-COMP:12673"/>
        <dbReference type="ChEBI" id="CHEBI:15378"/>
        <dbReference type="ChEBI" id="CHEBI:64719"/>
        <dbReference type="ChEBI" id="CHEBI:78442"/>
        <dbReference type="ChEBI" id="CHEBI:78494"/>
        <dbReference type="ChEBI" id="CHEBI:133044"/>
        <dbReference type="EC" id="2.3.2.6"/>
    </reaction>
</comment>
<comment type="catalytic activity">
    <reaction evidence="4">
        <text>L-phenylalanyl-tRNA(Phe) + an N-terminal L-alpha-aminoacyl-[protein] = an N-terminal L-phenylalanyl-L-alpha-aminoacyl-[protein] + tRNA(Phe)</text>
        <dbReference type="Rhea" id="RHEA:43632"/>
        <dbReference type="Rhea" id="RHEA-COMP:9668"/>
        <dbReference type="Rhea" id="RHEA-COMP:9699"/>
        <dbReference type="Rhea" id="RHEA-COMP:10636"/>
        <dbReference type="Rhea" id="RHEA-COMP:10637"/>
        <dbReference type="ChEBI" id="CHEBI:78442"/>
        <dbReference type="ChEBI" id="CHEBI:78531"/>
        <dbReference type="ChEBI" id="CHEBI:78597"/>
        <dbReference type="ChEBI" id="CHEBI:83561"/>
        <dbReference type="EC" id="2.3.2.6"/>
    </reaction>
</comment>
<reference evidence="5 6" key="1">
    <citation type="submission" date="2019-06" db="EMBL/GenBank/DDBJ databases">
        <title>Sequencing the genomes of 1000 actinobacteria strains.</title>
        <authorList>
            <person name="Klenk H.-P."/>
        </authorList>
    </citation>
    <scope>NUCLEOTIDE SEQUENCE [LARGE SCALE GENOMIC DNA]</scope>
    <source>
        <strain evidence="5 6">DSM 41649</strain>
    </source>
</reference>
<comment type="function">
    <text evidence="4">Functions in the N-end rule pathway of protein degradation where it conjugates Leu, Phe and, less efficiently, Met from aminoacyl-tRNAs to the N-termini of proteins containing an N-terminal arginine or lysine.</text>
</comment>
<comment type="subcellular location">
    <subcellularLocation>
        <location evidence="4">Cytoplasm</location>
    </subcellularLocation>
</comment>
<dbReference type="InterPro" id="IPR042221">
    <property type="entry name" value="Leu/Phe-tRNA_Trfase_N"/>
</dbReference>
<sequence>MIRRHRNWASLDLSRAPADGPVAFCGDLGPENLLAGYRAGVYPFPAAEPPLRDLNEALFEELVADGQVAIVGDDNRDPYSVAWWSPDPRPVIPVDAGRLGHSLAKHLRNRLSWSTSLNRAFGRVVEECRAGREPRWLTAELVDSLNRLNEHGWALSAEVWEDGELIGGVFGVRTGPVLSLDSMFHRRSDAAKVAIADLAARFRQVGGRLLDAQWDSPQTRLLGATPVPRARYLALLQASPDLPPPADLTLPARRLAAAGTG</sequence>
<evidence type="ECO:0000256" key="4">
    <source>
        <dbReference type="HAMAP-Rule" id="MF_00688"/>
    </source>
</evidence>
<dbReference type="RefSeq" id="WP_145794805.1">
    <property type="nucleotide sequence ID" value="NZ_BAAABR010000047.1"/>
</dbReference>
<comment type="catalytic activity">
    <reaction evidence="4">
        <text>N-terminal L-lysyl-[protein] + L-leucyl-tRNA(Leu) = N-terminal L-leucyl-L-lysyl-[protein] + tRNA(Leu) + H(+)</text>
        <dbReference type="Rhea" id="RHEA:12340"/>
        <dbReference type="Rhea" id="RHEA-COMP:9613"/>
        <dbReference type="Rhea" id="RHEA-COMP:9622"/>
        <dbReference type="Rhea" id="RHEA-COMP:12670"/>
        <dbReference type="Rhea" id="RHEA-COMP:12671"/>
        <dbReference type="ChEBI" id="CHEBI:15378"/>
        <dbReference type="ChEBI" id="CHEBI:65249"/>
        <dbReference type="ChEBI" id="CHEBI:78442"/>
        <dbReference type="ChEBI" id="CHEBI:78494"/>
        <dbReference type="ChEBI" id="CHEBI:133043"/>
        <dbReference type="EC" id="2.3.2.6"/>
    </reaction>
</comment>
<comment type="caution">
    <text evidence="5">The sequence shown here is derived from an EMBL/GenBank/DDBJ whole genome shotgun (WGS) entry which is preliminary data.</text>
</comment>
<dbReference type="SUPFAM" id="SSF55729">
    <property type="entry name" value="Acyl-CoA N-acyltransferases (Nat)"/>
    <property type="match status" value="1"/>
</dbReference>
<keyword evidence="1 4" id="KW-0963">Cytoplasm</keyword>
<dbReference type="InterPro" id="IPR004616">
    <property type="entry name" value="Leu/Phe-tRNA_Trfase"/>
</dbReference>
<dbReference type="Pfam" id="PF03588">
    <property type="entry name" value="Leu_Phe_trans"/>
    <property type="match status" value="1"/>
</dbReference>
<dbReference type="Gene3D" id="3.40.630.70">
    <property type="entry name" value="Leucyl/phenylalanyl-tRNA-protein transferase, C-terminal domain"/>
    <property type="match status" value="1"/>
</dbReference>
<dbReference type="AlphaFoldDB" id="A0A561EXX2"/>
<dbReference type="PANTHER" id="PTHR30098:SF2">
    <property type="entry name" value="LEUCYL_PHENYLALANYL-TRNA--PROTEIN TRANSFERASE"/>
    <property type="match status" value="1"/>
</dbReference>
<comment type="similarity">
    <text evidence="4">Belongs to the L/F-transferase family.</text>
</comment>
<evidence type="ECO:0000256" key="2">
    <source>
        <dbReference type="ARBA" id="ARBA00022679"/>
    </source>
</evidence>
<keyword evidence="2 4" id="KW-0808">Transferase</keyword>
<dbReference type="InterPro" id="IPR042203">
    <property type="entry name" value="Leu/Phe-tRNA_Trfase_C"/>
</dbReference>
<dbReference type="OrthoDB" id="9790282at2"/>
<organism evidence="5 6">
    <name type="scientific">Kitasatospora atroaurantiaca</name>
    <dbReference type="NCBI Taxonomy" id="285545"/>
    <lineage>
        <taxon>Bacteria</taxon>
        <taxon>Bacillati</taxon>
        <taxon>Actinomycetota</taxon>
        <taxon>Actinomycetes</taxon>
        <taxon>Kitasatosporales</taxon>
        <taxon>Streptomycetaceae</taxon>
        <taxon>Kitasatospora</taxon>
    </lineage>
</organism>
<dbReference type="GO" id="GO:0030163">
    <property type="term" value="P:protein catabolic process"/>
    <property type="evidence" value="ECO:0007669"/>
    <property type="project" value="UniProtKB-UniRule"/>
</dbReference>
<protein>
    <recommendedName>
        <fullName evidence="4">Leucyl/phenylalanyl-tRNA--protein transferase</fullName>
        <ecNumber evidence="4">2.3.2.6</ecNumber>
    </recommendedName>
    <alternativeName>
        <fullName evidence="4">L/F-transferase</fullName>
    </alternativeName>
    <alternativeName>
        <fullName evidence="4">Leucyltransferase</fullName>
    </alternativeName>
    <alternativeName>
        <fullName evidence="4">Phenyalanyltransferase</fullName>
    </alternativeName>
</protein>
<dbReference type="Gene3D" id="3.30.70.3550">
    <property type="entry name" value="Leucyl/phenylalanyl-tRNA-protein transferase, N-terminal domain"/>
    <property type="match status" value="1"/>
</dbReference>
<dbReference type="Proteomes" id="UP000318416">
    <property type="component" value="Unassembled WGS sequence"/>
</dbReference>
<dbReference type="HAMAP" id="MF_00688">
    <property type="entry name" value="Leu_Phe_trans"/>
    <property type="match status" value="1"/>
</dbReference>
<keyword evidence="3 4" id="KW-0012">Acyltransferase</keyword>
<gene>
    <name evidence="4" type="primary">aat</name>
    <name evidence="5" type="ORF">FB465_5603</name>
</gene>
<dbReference type="EMBL" id="VIVR01000001">
    <property type="protein sequence ID" value="TWE20449.1"/>
    <property type="molecule type" value="Genomic_DNA"/>
</dbReference>
<evidence type="ECO:0000256" key="1">
    <source>
        <dbReference type="ARBA" id="ARBA00022490"/>
    </source>
</evidence>
<name>A0A561EXX2_9ACTN</name>
<evidence type="ECO:0000313" key="5">
    <source>
        <dbReference type="EMBL" id="TWE20449.1"/>
    </source>
</evidence>
<dbReference type="GO" id="GO:0005737">
    <property type="term" value="C:cytoplasm"/>
    <property type="evidence" value="ECO:0007669"/>
    <property type="project" value="UniProtKB-SubCell"/>
</dbReference>
<dbReference type="PANTHER" id="PTHR30098">
    <property type="entry name" value="LEUCYL/PHENYLALANYL-TRNA--PROTEIN TRANSFERASE"/>
    <property type="match status" value="1"/>
</dbReference>
<dbReference type="EC" id="2.3.2.6" evidence="4"/>
<evidence type="ECO:0000256" key="3">
    <source>
        <dbReference type="ARBA" id="ARBA00023315"/>
    </source>
</evidence>
<dbReference type="GO" id="GO:0008914">
    <property type="term" value="F:leucyl-tRNA--protein transferase activity"/>
    <property type="evidence" value="ECO:0007669"/>
    <property type="project" value="UniProtKB-UniRule"/>
</dbReference>
<keyword evidence="6" id="KW-1185">Reference proteome</keyword>